<dbReference type="InterPro" id="IPR011613">
    <property type="entry name" value="GH15-like"/>
</dbReference>
<evidence type="ECO:0000313" key="3">
    <source>
        <dbReference type="Proteomes" id="UP000295367"/>
    </source>
</evidence>
<reference evidence="2 3" key="1">
    <citation type="submission" date="2019-03" db="EMBL/GenBank/DDBJ databases">
        <title>Genomic Encyclopedia of Type Strains, Phase IV (KMG-IV): sequencing the most valuable type-strain genomes for metagenomic binning, comparative biology and taxonomic classification.</title>
        <authorList>
            <person name="Goeker M."/>
        </authorList>
    </citation>
    <scope>NUCLEOTIDE SEQUENCE [LARGE SCALE GENOMIC DNA]</scope>
    <source>
        <strain evidence="2 3">DSM 100309</strain>
    </source>
</reference>
<dbReference type="GO" id="GO:0004553">
    <property type="term" value="F:hydrolase activity, hydrolyzing O-glycosyl compounds"/>
    <property type="evidence" value="ECO:0007669"/>
    <property type="project" value="TreeGrafter"/>
</dbReference>
<evidence type="ECO:0000313" key="2">
    <source>
        <dbReference type="EMBL" id="TCV89489.1"/>
    </source>
</evidence>
<sequence length="397" mass="43913">MLAARLKERNALKGVEVSDMISRAIGFISRTGPISQQDRWEEDAGINAFTLSICIAALVEGAEWLEPKARVFTLALADFWNAHIEDWTAVYDTDLARQIGVRGYYIRNAPTELENNPRALLDVLPIKNLALDPALPAAEQIGIDCLQLVRFGLRLADDPLMLDSLQVIDKLLKVDTPNGPSWHRYNCDGYGEHDDGAPFDGVGKGRAWPLLTGERGHYELAAGKDPLPYLEAMAAMSGMGGMIPEQVWDSTQIQSLGLYPGRPSGSAMPLVWAHAEYVKLLTSRQLGYPYDRPPATWRRYQGKRPVIQHAIWLAQDPIQEIAAGQTLLVSLFEPSIIHWGIDGWQSSQNTATLETAVGMHVAEIDTKGLHSGQRVDFTFQSADTGKWLGQDYLIGVK</sequence>
<dbReference type="InterPro" id="IPR012341">
    <property type="entry name" value="6hp_glycosidase-like_sf"/>
</dbReference>
<protein>
    <recommendedName>
        <fullName evidence="1">GH15-like domain-containing protein</fullName>
    </recommendedName>
</protein>
<dbReference type="Proteomes" id="UP000295367">
    <property type="component" value="Unassembled WGS sequence"/>
</dbReference>
<keyword evidence="3" id="KW-1185">Reference proteome</keyword>
<accession>A0A4V2W2U5</accession>
<feature type="domain" description="GH15-like" evidence="1">
    <location>
        <begin position="20"/>
        <end position="280"/>
    </location>
</feature>
<proteinExistence type="predicted"/>
<dbReference type="GO" id="GO:0005975">
    <property type="term" value="P:carbohydrate metabolic process"/>
    <property type="evidence" value="ECO:0007669"/>
    <property type="project" value="InterPro"/>
</dbReference>
<dbReference type="Pfam" id="PF00723">
    <property type="entry name" value="Glyco_hydro_15"/>
    <property type="match status" value="1"/>
</dbReference>
<dbReference type="SUPFAM" id="SSF48208">
    <property type="entry name" value="Six-hairpin glycosidases"/>
    <property type="match status" value="1"/>
</dbReference>
<dbReference type="Gene3D" id="1.50.10.10">
    <property type="match status" value="1"/>
</dbReference>
<dbReference type="AlphaFoldDB" id="A0A4V2W2U5"/>
<dbReference type="EMBL" id="SMCO01000002">
    <property type="protein sequence ID" value="TCV89489.1"/>
    <property type="molecule type" value="Genomic_DNA"/>
</dbReference>
<dbReference type="PANTHER" id="PTHR31616">
    <property type="entry name" value="TREHALASE"/>
    <property type="match status" value="1"/>
</dbReference>
<name>A0A4V2W2U5_9PROT</name>
<evidence type="ECO:0000259" key="1">
    <source>
        <dbReference type="Pfam" id="PF00723"/>
    </source>
</evidence>
<dbReference type="RefSeq" id="WP_223248496.1">
    <property type="nucleotide sequence ID" value="NZ_BHVT01000081.1"/>
</dbReference>
<organism evidence="2 3">
    <name type="scientific">Sulfurirhabdus autotrophica</name>
    <dbReference type="NCBI Taxonomy" id="1706046"/>
    <lineage>
        <taxon>Bacteria</taxon>
        <taxon>Pseudomonadati</taxon>
        <taxon>Pseudomonadota</taxon>
        <taxon>Betaproteobacteria</taxon>
        <taxon>Nitrosomonadales</taxon>
        <taxon>Sulfuricellaceae</taxon>
        <taxon>Sulfurirhabdus</taxon>
    </lineage>
</organism>
<dbReference type="PANTHER" id="PTHR31616:SF0">
    <property type="entry name" value="GLUCAN 1,4-ALPHA-GLUCOSIDASE"/>
    <property type="match status" value="1"/>
</dbReference>
<gene>
    <name evidence="2" type="ORF">EDC63_1026</name>
</gene>
<comment type="caution">
    <text evidence="2">The sequence shown here is derived from an EMBL/GenBank/DDBJ whole genome shotgun (WGS) entry which is preliminary data.</text>
</comment>
<dbReference type="InterPro" id="IPR008928">
    <property type="entry name" value="6-hairpin_glycosidase_sf"/>
</dbReference>